<name>A0A4C1XW08_EUMVA</name>
<evidence type="ECO:0000313" key="1">
    <source>
        <dbReference type="EMBL" id="GBP67232.1"/>
    </source>
</evidence>
<evidence type="ECO:0000313" key="2">
    <source>
        <dbReference type="Proteomes" id="UP000299102"/>
    </source>
</evidence>
<comment type="caution">
    <text evidence="1">The sequence shown here is derived from an EMBL/GenBank/DDBJ whole genome shotgun (WGS) entry which is preliminary data.</text>
</comment>
<dbReference type="OrthoDB" id="408373at2759"/>
<organism evidence="1 2">
    <name type="scientific">Eumeta variegata</name>
    <name type="common">Bagworm moth</name>
    <name type="synonym">Eumeta japonica</name>
    <dbReference type="NCBI Taxonomy" id="151549"/>
    <lineage>
        <taxon>Eukaryota</taxon>
        <taxon>Metazoa</taxon>
        <taxon>Ecdysozoa</taxon>
        <taxon>Arthropoda</taxon>
        <taxon>Hexapoda</taxon>
        <taxon>Insecta</taxon>
        <taxon>Pterygota</taxon>
        <taxon>Neoptera</taxon>
        <taxon>Endopterygota</taxon>
        <taxon>Lepidoptera</taxon>
        <taxon>Glossata</taxon>
        <taxon>Ditrysia</taxon>
        <taxon>Tineoidea</taxon>
        <taxon>Psychidae</taxon>
        <taxon>Oiketicinae</taxon>
        <taxon>Eumeta</taxon>
    </lineage>
</organism>
<sequence length="74" mass="8370">MTLLAFLIEYVKNPFGDPWARKLRLDLPEPFSDPKYGTHDYTKVNKNHVIVNLAVVRKGACSIGAIPHSHRIQA</sequence>
<proteinExistence type="predicted"/>
<accession>A0A4C1XW08</accession>
<dbReference type="Proteomes" id="UP000299102">
    <property type="component" value="Unassembled WGS sequence"/>
</dbReference>
<protein>
    <submittedName>
        <fullName evidence="1">Uncharacterized protein</fullName>
    </submittedName>
</protein>
<reference evidence="1 2" key="1">
    <citation type="journal article" date="2019" name="Commun. Biol.">
        <title>The bagworm genome reveals a unique fibroin gene that provides high tensile strength.</title>
        <authorList>
            <person name="Kono N."/>
            <person name="Nakamura H."/>
            <person name="Ohtoshi R."/>
            <person name="Tomita M."/>
            <person name="Numata K."/>
            <person name="Arakawa K."/>
        </authorList>
    </citation>
    <scope>NUCLEOTIDE SEQUENCE [LARGE SCALE GENOMIC DNA]</scope>
</reference>
<gene>
    <name evidence="1" type="ORF">EVAR_45065_1</name>
</gene>
<dbReference type="AlphaFoldDB" id="A0A4C1XW08"/>
<keyword evidence="2" id="KW-1185">Reference proteome</keyword>
<dbReference type="EMBL" id="BGZK01000977">
    <property type="protein sequence ID" value="GBP67232.1"/>
    <property type="molecule type" value="Genomic_DNA"/>
</dbReference>